<organism evidence="2">
    <name type="scientific">marine metagenome</name>
    <dbReference type="NCBI Taxonomy" id="408172"/>
    <lineage>
        <taxon>unclassified sequences</taxon>
        <taxon>metagenomes</taxon>
        <taxon>ecological metagenomes</taxon>
    </lineage>
</organism>
<feature type="domain" description="Gfo/Idh/MocA-like oxidoreductase N-terminal" evidence="1">
    <location>
        <begin position="2"/>
        <end position="134"/>
    </location>
</feature>
<dbReference type="AlphaFoldDB" id="A0A382ZHX6"/>
<evidence type="ECO:0000259" key="1">
    <source>
        <dbReference type="Pfam" id="PF01408"/>
    </source>
</evidence>
<dbReference type="Gene3D" id="3.40.50.720">
    <property type="entry name" value="NAD(P)-binding Rossmann-like Domain"/>
    <property type="match status" value="1"/>
</dbReference>
<dbReference type="Gene3D" id="3.30.360.10">
    <property type="entry name" value="Dihydrodipicolinate Reductase, domain 2"/>
    <property type="match status" value="1"/>
</dbReference>
<dbReference type="SUPFAM" id="SSF51735">
    <property type="entry name" value="NAD(P)-binding Rossmann-fold domains"/>
    <property type="match status" value="1"/>
</dbReference>
<gene>
    <name evidence="2" type="ORF">METZ01_LOCUS447529</name>
</gene>
<dbReference type="PANTHER" id="PTHR43377:SF1">
    <property type="entry name" value="BILIVERDIN REDUCTASE A"/>
    <property type="match status" value="1"/>
</dbReference>
<dbReference type="Pfam" id="PF01408">
    <property type="entry name" value="GFO_IDH_MocA"/>
    <property type="match status" value="1"/>
</dbReference>
<accession>A0A382ZHX6</accession>
<name>A0A382ZHX6_9ZZZZ</name>
<dbReference type="PANTHER" id="PTHR43377">
    <property type="entry name" value="BILIVERDIN REDUCTASE A"/>
    <property type="match status" value="1"/>
</dbReference>
<dbReference type="InterPro" id="IPR036291">
    <property type="entry name" value="NAD(P)-bd_dom_sf"/>
</dbReference>
<proteinExistence type="predicted"/>
<reference evidence="2" key="1">
    <citation type="submission" date="2018-05" db="EMBL/GenBank/DDBJ databases">
        <authorList>
            <person name="Lanie J.A."/>
            <person name="Ng W.-L."/>
            <person name="Kazmierczak K.M."/>
            <person name="Andrzejewski T.M."/>
            <person name="Davidsen T.M."/>
            <person name="Wayne K.J."/>
            <person name="Tettelin H."/>
            <person name="Glass J.I."/>
            <person name="Rusch D."/>
            <person name="Podicherti R."/>
            <person name="Tsui H.-C.T."/>
            <person name="Winkler M.E."/>
        </authorList>
    </citation>
    <scope>NUCLEOTIDE SEQUENCE</scope>
</reference>
<protein>
    <recommendedName>
        <fullName evidence="1">Gfo/Idh/MocA-like oxidoreductase N-terminal domain-containing protein</fullName>
    </recommendedName>
</protein>
<dbReference type="EMBL" id="UINC01183768">
    <property type="protein sequence ID" value="SVD94675.1"/>
    <property type="molecule type" value="Genomic_DNA"/>
</dbReference>
<evidence type="ECO:0000313" key="2">
    <source>
        <dbReference type="EMBL" id="SVD94675.1"/>
    </source>
</evidence>
<feature type="non-terminal residue" evidence="2">
    <location>
        <position position="219"/>
    </location>
</feature>
<dbReference type="InterPro" id="IPR051450">
    <property type="entry name" value="Gfo/Idh/MocA_Oxidoreductases"/>
</dbReference>
<sequence>MVRIGIIGIGFMGMIHYYGIQKVLDGKVTAICTRNPKKLAGDWTSIQGNFGPRGSVENLSEIKTYDHIDAILADPEIDLIDICLPTHYHKDVTISALKSGKHVLVEKPIAIDLDSANEMTRTADETGNRLMVAHVLPFFPEFSYALETVKNVEYGELLGANLKRITSKSADTPSAADVEKSGGPGIDLHIHDTHFIQLLNGMPDAVFSQGKLIGEKYTD</sequence>
<dbReference type="InterPro" id="IPR000683">
    <property type="entry name" value="Gfo/Idh/MocA-like_OxRdtase_N"/>
</dbReference>
<dbReference type="GO" id="GO:0000166">
    <property type="term" value="F:nucleotide binding"/>
    <property type="evidence" value="ECO:0007669"/>
    <property type="project" value="InterPro"/>
</dbReference>